<dbReference type="AlphaFoldDB" id="A0A3B0WTK3"/>
<name>A0A3B0WTK3_9ZZZZ</name>
<gene>
    <name evidence="1" type="ORF">MNBD_GAMMA07-156</name>
</gene>
<evidence type="ECO:0000313" key="1">
    <source>
        <dbReference type="EMBL" id="VAW54442.1"/>
    </source>
</evidence>
<proteinExistence type="predicted"/>
<reference evidence="1" key="1">
    <citation type="submission" date="2018-06" db="EMBL/GenBank/DDBJ databases">
        <authorList>
            <person name="Zhirakovskaya E."/>
        </authorList>
    </citation>
    <scope>NUCLEOTIDE SEQUENCE</scope>
</reference>
<sequence length="51" mass="5609">MPITSQDAVTQALANIRLESLELPVEILALIKQALKDNTVDTSYILDLIRG</sequence>
<organism evidence="1">
    <name type="scientific">hydrothermal vent metagenome</name>
    <dbReference type="NCBI Taxonomy" id="652676"/>
    <lineage>
        <taxon>unclassified sequences</taxon>
        <taxon>metagenomes</taxon>
        <taxon>ecological metagenomes</taxon>
    </lineage>
</organism>
<dbReference type="EMBL" id="UOFF01000059">
    <property type="protein sequence ID" value="VAW54442.1"/>
    <property type="molecule type" value="Genomic_DNA"/>
</dbReference>
<accession>A0A3B0WTK3</accession>
<protein>
    <submittedName>
        <fullName evidence="1">Uncharacterized protein</fullName>
    </submittedName>
</protein>